<dbReference type="RefSeq" id="WP_074719100.1">
    <property type="nucleotide sequence ID" value="NZ_FNPG01000035.1"/>
</dbReference>
<dbReference type="PANTHER" id="PTHR11113">
    <property type="entry name" value="N-ACETYLGLUCOSAMINE-6-PHOSPHATE DEACETYLASE"/>
    <property type="match status" value="1"/>
</dbReference>
<feature type="binding site" evidence="7">
    <location>
        <position position="200"/>
    </location>
    <ligand>
        <name>Zn(2+)</name>
        <dbReference type="ChEBI" id="CHEBI:29105"/>
    </ligand>
</feature>
<dbReference type="Pfam" id="PF01979">
    <property type="entry name" value="Amidohydro_1"/>
    <property type="match status" value="1"/>
</dbReference>
<dbReference type="Gene3D" id="3.20.20.140">
    <property type="entry name" value="Metal-dependent hydrolases"/>
    <property type="match status" value="1"/>
</dbReference>
<sequence length="378" mass="41122">MGKVIKNGIIFSSDGIFTERNIYINDQNKIFKLTHPLAADSNNLFSDAEIIDAQSHYIIPGLCDIHIHGAKGHDFSDADTNGLTEIAAYLQQNGITSFCPSTCTLPEDRLEEAFKSIHGVPDNSSHARIVGINMEGPFINKEKKGSHNDKYIQAPNISLFNKLNKISGNRIKLVNIAPEAKGASKFIETLHSKVNISLGHSHANYNQATTAFIAGANHVTHIFNGMYSFHHRDPGIIGAACDDPKVMIEVICDGIHIHPAVIRIIFSMFGDDRVILVSDSTSGTGMPDGEYHFNDEVIFKKGKYSTLKDGTIAGSTTNLFQCMKNAISYGIPIESAIKAATINPAKSIGMGDLIGTIKPGAEADLLMLDKQFNIIKVL</sequence>
<gene>
    <name evidence="9" type="ORF">SAMN02910414_02338</name>
</gene>
<name>A0A1H3MLE8_9FIRM</name>
<comment type="similarity">
    <text evidence="1 5">Belongs to the metallo-dependent hydrolases superfamily. NagA family.</text>
</comment>
<dbReference type="SUPFAM" id="SSF51556">
    <property type="entry name" value="Metallo-dependent hydrolases"/>
    <property type="match status" value="1"/>
</dbReference>
<dbReference type="Gene3D" id="2.30.40.10">
    <property type="entry name" value="Urease, subunit C, domain 1"/>
    <property type="match status" value="1"/>
</dbReference>
<comment type="cofactor">
    <cofactor evidence="7">
        <name>a divalent metal cation</name>
        <dbReference type="ChEBI" id="CHEBI:60240"/>
    </cofactor>
    <text evidence="7">Binds 1 divalent metal cation per subunit.</text>
</comment>
<accession>A0A1H3MLE8</accession>
<dbReference type="GO" id="GO:0046872">
    <property type="term" value="F:metal ion binding"/>
    <property type="evidence" value="ECO:0007669"/>
    <property type="project" value="UniProtKB-KW"/>
</dbReference>
<keyword evidence="2 7" id="KW-0479">Metal-binding</keyword>
<dbReference type="InterPro" id="IPR006680">
    <property type="entry name" value="Amidohydro-rel"/>
</dbReference>
<feature type="binding site" evidence="7">
    <location>
        <position position="221"/>
    </location>
    <ligand>
        <name>Zn(2+)</name>
        <dbReference type="ChEBI" id="CHEBI:29105"/>
    </ligand>
</feature>
<dbReference type="InterPro" id="IPR003764">
    <property type="entry name" value="GlcNAc_6-P_deAcase"/>
</dbReference>
<dbReference type="SUPFAM" id="SSF51338">
    <property type="entry name" value="Composite domain of metallo-dependent hydrolases"/>
    <property type="match status" value="1"/>
</dbReference>
<keyword evidence="3 5" id="KW-0378">Hydrolase</keyword>
<dbReference type="InterPro" id="IPR011059">
    <property type="entry name" value="Metal-dep_hydrolase_composite"/>
</dbReference>
<dbReference type="OrthoDB" id="9776488at2"/>
<dbReference type="PIRSF" id="PIRSF038994">
    <property type="entry name" value="NagA"/>
    <property type="match status" value="1"/>
</dbReference>
<dbReference type="GO" id="GO:0006046">
    <property type="term" value="P:N-acetylglucosamine catabolic process"/>
    <property type="evidence" value="ECO:0007669"/>
    <property type="project" value="TreeGrafter"/>
</dbReference>
<dbReference type="STRING" id="1122142.SAMN02910414_02338"/>
<dbReference type="InterPro" id="IPR032466">
    <property type="entry name" value="Metal_Hydrolase"/>
</dbReference>
<feature type="domain" description="Amidohydrolase-related" evidence="8">
    <location>
        <begin position="57"/>
        <end position="376"/>
    </location>
</feature>
<protein>
    <submittedName>
        <fullName evidence="9">N-acetylglucosamine-6-phosphate deacetylase</fullName>
    </submittedName>
</protein>
<evidence type="ECO:0000256" key="4">
    <source>
        <dbReference type="ARBA" id="ARBA00023277"/>
    </source>
</evidence>
<dbReference type="EMBL" id="FNPG01000035">
    <property type="protein sequence ID" value="SDY76965.1"/>
    <property type="molecule type" value="Genomic_DNA"/>
</dbReference>
<reference evidence="9 10" key="1">
    <citation type="submission" date="2016-10" db="EMBL/GenBank/DDBJ databases">
        <authorList>
            <person name="de Groot N.N."/>
        </authorList>
    </citation>
    <scope>NUCLEOTIDE SEQUENCE [LARGE SCALE GENOMIC DNA]</scope>
    <source>
        <strain evidence="9 10">DSM 14045</strain>
    </source>
</reference>
<evidence type="ECO:0000256" key="2">
    <source>
        <dbReference type="ARBA" id="ARBA00022723"/>
    </source>
</evidence>
<feature type="binding site" evidence="7">
    <location>
        <position position="135"/>
    </location>
    <ligand>
        <name>Zn(2+)</name>
        <dbReference type="ChEBI" id="CHEBI:29105"/>
    </ligand>
</feature>
<evidence type="ECO:0000313" key="10">
    <source>
        <dbReference type="Proteomes" id="UP000183918"/>
    </source>
</evidence>
<evidence type="ECO:0000256" key="5">
    <source>
        <dbReference type="PIRNR" id="PIRNR038994"/>
    </source>
</evidence>
<evidence type="ECO:0000256" key="6">
    <source>
        <dbReference type="PIRSR" id="PIRSR038994-1"/>
    </source>
</evidence>
<organism evidence="9 10">
    <name type="scientific">Lachnobacterium bovis DSM 14045</name>
    <dbReference type="NCBI Taxonomy" id="1122142"/>
    <lineage>
        <taxon>Bacteria</taxon>
        <taxon>Bacillati</taxon>
        <taxon>Bacillota</taxon>
        <taxon>Clostridia</taxon>
        <taxon>Lachnospirales</taxon>
        <taxon>Lachnospiraceae</taxon>
        <taxon>Lachnobacterium</taxon>
    </lineage>
</organism>
<keyword evidence="4 5" id="KW-0119">Carbohydrate metabolism</keyword>
<dbReference type="NCBIfam" id="TIGR00221">
    <property type="entry name" value="nagA"/>
    <property type="match status" value="1"/>
</dbReference>
<feature type="active site" description="Proton donor/acceptor" evidence="6">
    <location>
        <position position="279"/>
    </location>
</feature>
<evidence type="ECO:0000313" key="9">
    <source>
        <dbReference type="EMBL" id="SDY76965.1"/>
    </source>
</evidence>
<keyword evidence="10" id="KW-1185">Reference proteome</keyword>
<evidence type="ECO:0000256" key="3">
    <source>
        <dbReference type="ARBA" id="ARBA00022801"/>
    </source>
</evidence>
<evidence type="ECO:0000259" key="8">
    <source>
        <dbReference type="Pfam" id="PF01979"/>
    </source>
</evidence>
<dbReference type="CDD" id="cd00854">
    <property type="entry name" value="NagA"/>
    <property type="match status" value="1"/>
</dbReference>
<dbReference type="GO" id="GO:0008448">
    <property type="term" value="F:N-acetylglucosamine-6-phosphate deacetylase activity"/>
    <property type="evidence" value="ECO:0007669"/>
    <property type="project" value="InterPro"/>
</dbReference>
<proteinExistence type="inferred from homology"/>
<evidence type="ECO:0000256" key="7">
    <source>
        <dbReference type="PIRSR" id="PIRSR038994-3"/>
    </source>
</evidence>
<evidence type="ECO:0000256" key="1">
    <source>
        <dbReference type="ARBA" id="ARBA00010716"/>
    </source>
</evidence>
<dbReference type="Proteomes" id="UP000183918">
    <property type="component" value="Unassembled WGS sequence"/>
</dbReference>
<dbReference type="PANTHER" id="PTHR11113:SF14">
    <property type="entry name" value="N-ACETYLGLUCOSAMINE-6-PHOSPHATE DEACETYLASE"/>
    <property type="match status" value="1"/>
</dbReference>
<dbReference type="AlphaFoldDB" id="A0A1H3MLE8"/>